<dbReference type="CTD" id="3346209"/>
<evidence type="ECO:0000256" key="4">
    <source>
        <dbReference type="ARBA" id="ARBA00022729"/>
    </source>
</evidence>
<dbReference type="Proteomes" id="UP000694925">
    <property type="component" value="Unplaced"/>
</dbReference>
<dbReference type="InterPro" id="IPR001245">
    <property type="entry name" value="Ser-Thr/Tyr_kinase_cat_dom"/>
</dbReference>
<dbReference type="Gene3D" id="2.60.120.1190">
    <property type="match status" value="1"/>
</dbReference>
<evidence type="ECO:0000259" key="16">
    <source>
        <dbReference type="PROSITE" id="PS50022"/>
    </source>
</evidence>
<keyword evidence="7 14" id="KW-1133">Transmembrane helix</keyword>
<keyword evidence="5" id="KW-0547">Nucleotide-binding</keyword>
<dbReference type="GO" id="GO:0005886">
    <property type="term" value="C:plasma membrane"/>
    <property type="evidence" value="ECO:0007669"/>
    <property type="project" value="UniProtKB-SubCell"/>
</dbReference>
<dbReference type="InterPro" id="IPR008979">
    <property type="entry name" value="Galactose-bd-like_sf"/>
</dbReference>
<dbReference type="PRINTS" id="PR00109">
    <property type="entry name" value="TYRKINASE"/>
</dbReference>
<gene>
    <name evidence="18" type="primary">LOC108626508</name>
</gene>
<evidence type="ECO:0000256" key="2">
    <source>
        <dbReference type="ARBA" id="ARBA00022475"/>
    </source>
</evidence>
<comment type="similarity">
    <text evidence="12">Belongs to the protein kinase superfamily. Tyr protein kinase family. Insulin receptor subfamily.</text>
</comment>
<comment type="subcellular location">
    <subcellularLocation>
        <location evidence="1">Cell membrane</location>
        <topology evidence="1">Single-pass type I membrane protein</topology>
    </subcellularLocation>
</comment>
<dbReference type="GO" id="GO:0051897">
    <property type="term" value="P:positive regulation of phosphatidylinositol 3-kinase/protein kinase B signal transduction"/>
    <property type="evidence" value="ECO:0007669"/>
    <property type="project" value="TreeGrafter"/>
</dbReference>
<keyword evidence="10 18" id="KW-0675">Receptor</keyword>
<organism evidence="17 18">
    <name type="scientific">Ceratina calcarata</name>
    <dbReference type="NCBI Taxonomy" id="156304"/>
    <lineage>
        <taxon>Eukaryota</taxon>
        <taxon>Metazoa</taxon>
        <taxon>Ecdysozoa</taxon>
        <taxon>Arthropoda</taxon>
        <taxon>Hexapoda</taxon>
        <taxon>Insecta</taxon>
        <taxon>Pterygota</taxon>
        <taxon>Neoptera</taxon>
        <taxon>Endopterygota</taxon>
        <taxon>Hymenoptera</taxon>
        <taxon>Apocrita</taxon>
        <taxon>Aculeata</taxon>
        <taxon>Apoidea</taxon>
        <taxon>Anthophila</taxon>
        <taxon>Apidae</taxon>
        <taxon>Ceratina</taxon>
        <taxon>Zadontomerus</taxon>
    </lineage>
</organism>
<evidence type="ECO:0000256" key="11">
    <source>
        <dbReference type="ARBA" id="ARBA00023180"/>
    </source>
</evidence>
<dbReference type="SUPFAM" id="SSF49785">
    <property type="entry name" value="Galactose-binding domain-like"/>
    <property type="match status" value="1"/>
</dbReference>
<keyword evidence="3 14" id="KW-0812">Transmembrane</keyword>
<dbReference type="PANTHER" id="PTHR24416:SF580">
    <property type="entry name" value="DISCOIDIN DOMAIN RECEPTOR, ISOFORM F"/>
    <property type="match status" value="1"/>
</dbReference>
<evidence type="ECO:0000256" key="13">
    <source>
        <dbReference type="SAM" id="MobiDB-lite"/>
    </source>
</evidence>
<evidence type="ECO:0000256" key="3">
    <source>
        <dbReference type="ARBA" id="ARBA00022692"/>
    </source>
</evidence>
<feature type="compositionally biased region" description="Pro residues" evidence="13">
    <location>
        <begin position="536"/>
        <end position="550"/>
    </location>
</feature>
<keyword evidence="17" id="KW-1185">Reference proteome</keyword>
<keyword evidence="11" id="KW-0325">Glycoprotein</keyword>
<dbReference type="FunFam" id="1.10.510.10:FF:000053">
    <property type="entry name" value="Epithelial discoidin domain-containing receptor 1"/>
    <property type="match status" value="1"/>
</dbReference>
<dbReference type="PANTHER" id="PTHR24416">
    <property type="entry name" value="TYROSINE-PROTEIN KINASE RECEPTOR"/>
    <property type="match status" value="1"/>
</dbReference>
<evidence type="ECO:0000256" key="8">
    <source>
        <dbReference type="ARBA" id="ARBA00023136"/>
    </source>
</evidence>
<evidence type="ECO:0000313" key="18">
    <source>
        <dbReference type="RefSeq" id="XP_026670684.1"/>
    </source>
</evidence>
<evidence type="ECO:0000256" key="5">
    <source>
        <dbReference type="ARBA" id="ARBA00022741"/>
    </source>
</evidence>
<feature type="domain" description="Protein kinase" evidence="15">
    <location>
        <begin position="586"/>
        <end position="867"/>
    </location>
</feature>
<dbReference type="AlphaFoldDB" id="A0AAJ7S4V5"/>
<dbReference type="Pfam" id="PF21114">
    <property type="entry name" value="DDR1-2_DS-like"/>
    <property type="match status" value="1"/>
</dbReference>
<dbReference type="InterPro" id="IPR050122">
    <property type="entry name" value="RTK"/>
</dbReference>
<proteinExistence type="inferred from homology"/>
<dbReference type="RefSeq" id="XP_026670684.1">
    <property type="nucleotide sequence ID" value="XM_026814883.1"/>
</dbReference>
<dbReference type="GO" id="GO:0048680">
    <property type="term" value="P:positive regulation of axon regeneration"/>
    <property type="evidence" value="ECO:0007669"/>
    <property type="project" value="UniProtKB-ARBA"/>
</dbReference>
<dbReference type="PROSITE" id="PS01286">
    <property type="entry name" value="FA58C_2"/>
    <property type="match status" value="1"/>
</dbReference>
<evidence type="ECO:0000256" key="6">
    <source>
        <dbReference type="ARBA" id="ARBA00022840"/>
    </source>
</evidence>
<dbReference type="KEGG" id="ccal:108626508"/>
<dbReference type="Pfam" id="PF00754">
    <property type="entry name" value="F5_F8_type_C"/>
    <property type="match status" value="1"/>
</dbReference>
<evidence type="ECO:0000259" key="15">
    <source>
        <dbReference type="PROSITE" id="PS50011"/>
    </source>
</evidence>
<reference evidence="18" key="1">
    <citation type="submission" date="2025-08" db="UniProtKB">
        <authorList>
            <consortium name="RefSeq"/>
        </authorList>
    </citation>
    <scope>IDENTIFICATION</scope>
    <source>
        <tissue evidence="18">Whole body</tissue>
    </source>
</reference>
<dbReference type="InterPro" id="IPR000719">
    <property type="entry name" value="Prot_kinase_dom"/>
</dbReference>
<sequence length="882" mass="100353">MENGEIPDEDISASSMYDPSLGPKHARLRQDKGGGAWCPKNMLTKEGKEYLEVNLHTPRLLTSTRTQGRFGNGHGVEYTEEYFVEYWRPGFNKWVRWRNRRGMELLAGNNNPYSEKEQIFDPAIVATKIRFIPYTSHIRTVCLRVELYGCPWTEGLVSYSMPQGIKRGSEVDLSDRTYDGREEAGYLSGGLGQLVDGQKGPDNFRLDVSGNGKGYEWVGWRNDTPSMLGRPVEVTFEFDYLRNFTAIHLHMNNYFTKDVQVFSYAKVYLGAGGNQFNGEPVHFSYIPDQVLEQARDVTIKLHSRAGRFLKLQLYFAARWIMLSEVIFESVISEWNNTDDEEPRNKSGIVTATGSPYQNNEGPLQRDEVKATFNKEENNDNAFPDKSKEPESRQFVGLVIGILTTVIIMLLAAIMFIFYRNRRLKAALAPSTFYDQHGDLKVSVQEEGEDKGPICPPLPAQYQPAGYTTTTPQLHKTITDYSGITEVQPVIPLLLNTAINLARPIPPVQEYPSNPPPIPPPPEKYYASTEICKDSLPPLPPSPTPSTPPPMSGKASSSMTSYSPEDMLTEEEDEVPECILDFPREKLNIVENLGCGYFGDVHVCEVDRFPGYDEVFRNTNSDLVIVKSLRPGSSDALRIEFQQEAKRLARLADRNVARLLGASLEDDPMCIVLENGEYGDLNQYLQSHIAETSTMHTAKTLSFGTLVYMATQIASGMKHLEEMDFVHRDLATRNCLVSRGYTVKVSDLGSGRNAYAADYFRVEGRPPLPIRWMAWESMLMGRHTTKSDVWSFAVTLWEILTFAREQPFEELPDHRIVENATYFYQEDDRRIILPLPKNCPKDIYELMRECWHRNDVDRPSFREIHMFLQRKNLGYKHADTNDT</sequence>
<dbReference type="PROSITE" id="PS50022">
    <property type="entry name" value="FA58C_3"/>
    <property type="match status" value="1"/>
</dbReference>
<dbReference type="GO" id="GO:0005518">
    <property type="term" value="F:collagen binding"/>
    <property type="evidence" value="ECO:0007669"/>
    <property type="project" value="TreeGrafter"/>
</dbReference>
<dbReference type="Gene3D" id="2.60.120.260">
    <property type="entry name" value="Galactose-binding domain-like"/>
    <property type="match status" value="1"/>
</dbReference>
<feature type="region of interest" description="Disordered" evidence="13">
    <location>
        <begin position="1"/>
        <end position="33"/>
    </location>
</feature>
<dbReference type="Gene3D" id="1.10.510.10">
    <property type="entry name" value="Transferase(Phosphotransferase) domain 1"/>
    <property type="match status" value="1"/>
</dbReference>
<keyword evidence="2" id="KW-1003">Cell membrane</keyword>
<dbReference type="Pfam" id="PF07714">
    <property type="entry name" value="PK_Tyr_Ser-Thr"/>
    <property type="match status" value="1"/>
</dbReference>
<feature type="domain" description="F5/8 type C" evidence="16">
    <location>
        <begin position="1"/>
        <end position="150"/>
    </location>
</feature>
<evidence type="ECO:0000256" key="12">
    <source>
        <dbReference type="ARBA" id="ARBA00061639"/>
    </source>
</evidence>
<evidence type="ECO:0000256" key="9">
    <source>
        <dbReference type="ARBA" id="ARBA00023157"/>
    </source>
</evidence>
<dbReference type="Gene3D" id="3.30.200.20">
    <property type="entry name" value="Phosphorylase Kinase, domain 1"/>
    <property type="match status" value="1"/>
</dbReference>
<accession>A0AAJ7S4V5</accession>
<dbReference type="InterPro" id="IPR020635">
    <property type="entry name" value="Tyr_kinase_cat_dom"/>
</dbReference>
<evidence type="ECO:0000256" key="7">
    <source>
        <dbReference type="ARBA" id="ARBA00022989"/>
    </source>
</evidence>
<dbReference type="SMART" id="SM00231">
    <property type="entry name" value="FA58C"/>
    <property type="match status" value="1"/>
</dbReference>
<keyword evidence="8 14" id="KW-0472">Membrane</keyword>
<name>A0AAJ7S4V5_9HYME</name>
<dbReference type="FunFam" id="2.60.120.1190:FF:000003">
    <property type="entry name" value="Discoidin domain-containing receptor 2"/>
    <property type="match status" value="1"/>
</dbReference>
<evidence type="ECO:0000256" key="14">
    <source>
        <dbReference type="SAM" id="Phobius"/>
    </source>
</evidence>
<dbReference type="SUPFAM" id="SSF56112">
    <property type="entry name" value="Protein kinase-like (PK-like)"/>
    <property type="match status" value="1"/>
</dbReference>
<feature type="compositionally biased region" description="Polar residues" evidence="13">
    <location>
        <begin position="347"/>
        <end position="361"/>
    </location>
</feature>
<feature type="transmembrane region" description="Helical" evidence="14">
    <location>
        <begin position="394"/>
        <end position="418"/>
    </location>
</feature>
<feature type="region of interest" description="Disordered" evidence="13">
    <location>
        <begin position="337"/>
        <end position="363"/>
    </location>
</feature>
<dbReference type="GO" id="GO:0005524">
    <property type="term" value="F:ATP binding"/>
    <property type="evidence" value="ECO:0007669"/>
    <property type="project" value="UniProtKB-KW"/>
</dbReference>
<dbReference type="InterPro" id="IPR000421">
    <property type="entry name" value="FA58C"/>
</dbReference>
<dbReference type="FunFam" id="2.60.120.260:FF:000007">
    <property type="entry name" value="Discoidin domain receptor tyrosine kinase 1"/>
    <property type="match status" value="1"/>
</dbReference>
<dbReference type="SMART" id="SM00219">
    <property type="entry name" value="TyrKc"/>
    <property type="match status" value="1"/>
</dbReference>
<feature type="compositionally biased region" description="Acidic residues" evidence="13">
    <location>
        <begin position="1"/>
        <end position="11"/>
    </location>
</feature>
<dbReference type="CDD" id="cd00057">
    <property type="entry name" value="FA58C"/>
    <property type="match status" value="1"/>
</dbReference>
<keyword evidence="6" id="KW-0067">ATP-binding</keyword>
<dbReference type="PROSITE" id="PS00109">
    <property type="entry name" value="PROTEIN_KINASE_TYR"/>
    <property type="match status" value="1"/>
</dbReference>
<dbReference type="InterPro" id="IPR008266">
    <property type="entry name" value="Tyr_kinase_AS"/>
</dbReference>
<dbReference type="GeneID" id="108626508"/>
<protein>
    <submittedName>
        <fullName evidence="18">Discoidin domain-containing receptor 2</fullName>
    </submittedName>
</protein>
<dbReference type="PROSITE" id="PS50011">
    <property type="entry name" value="PROTEIN_KINASE_DOM"/>
    <property type="match status" value="1"/>
</dbReference>
<keyword evidence="9" id="KW-1015">Disulfide bond</keyword>
<feature type="compositionally biased region" description="Polar residues" evidence="13">
    <location>
        <begin position="553"/>
        <end position="562"/>
    </location>
</feature>
<keyword evidence="4" id="KW-0732">Signal</keyword>
<evidence type="ECO:0000256" key="10">
    <source>
        <dbReference type="ARBA" id="ARBA00023170"/>
    </source>
</evidence>
<evidence type="ECO:0000313" key="17">
    <source>
        <dbReference type="Proteomes" id="UP000694925"/>
    </source>
</evidence>
<evidence type="ECO:0000256" key="1">
    <source>
        <dbReference type="ARBA" id="ARBA00004251"/>
    </source>
</evidence>
<dbReference type="GO" id="GO:0038062">
    <property type="term" value="F:protein tyrosine kinase collagen receptor activity"/>
    <property type="evidence" value="ECO:0007669"/>
    <property type="project" value="TreeGrafter"/>
</dbReference>
<dbReference type="GO" id="GO:0043235">
    <property type="term" value="C:receptor complex"/>
    <property type="evidence" value="ECO:0007669"/>
    <property type="project" value="TreeGrafter"/>
</dbReference>
<dbReference type="InterPro" id="IPR011009">
    <property type="entry name" value="Kinase-like_dom_sf"/>
</dbReference>
<dbReference type="InterPro" id="IPR048525">
    <property type="entry name" value="DDR1-2_DS-like"/>
</dbReference>
<feature type="region of interest" description="Disordered" evidence="13">
    <location>
        <begin position="531"/>
        <end position="569"/>
    </location>
</feature>